<evidence type="ECO:0000313" key="1">
    <source>
        <dbReference type="EMBL" id="CAG8622260.1"/>
    </source>
</evidence>
<accession>A0ACA9MZ96</accession>
<comment type="caution">
    <text evidence="1">The sequence shown here is derived from an EMBL/GenBank/DDBJ whole genome shotgun (WGS) entry which is preliminary data.</text>
</comment>
<name>A0ACA9MZ96_9GLOM</name>
<dbReference type="EMBL" id="CAJVQC010010941">
    <property type="protein sequence ID" value="CAG8622260.1"/>
    <property type="molecule type" value="Genomic_DNA"/>
</dbReference>
<sequence>MSIQEEYPFILRQYRKIFISQIDYDFIITVLREPANMSLGTAKDRYWIKNSFQLQEQQYDYIPQSFVKEFCGACKTCATHRFFPNSLAAKLIIASSFLSRMQVDLVGLTFQPVGEYKYICHVRDHFTRFSWARSLTSKSASEVAVFLYDIFIVFGAPTILQLDNGKEFTADLIAELLSLWPGVHIINGRSRHPESQGMVKRANGILQTKLGKWMEDNKTNNWTEGLPLIIHAMNTQTVHATGKSPYSLVFGQDPIKNFSILEDLYQQNVINEEELPADFFEKSDDNNQFVLDQFDFLTSESSALNQESLALNQPKSSALNQPESSVHPILDRSGSLSNQEFSAPILNQEFSTSHKPESDKS</sequence>
<evidence type="ECO:0000313" key="2">
    <source>
        <dbReference type="Proteomes" id="UP000789920"/>
    </source>
</evidence>
<reference evidence="1" key="1">
    <citation type="submission" date="2021-06" db="EMBL/GenBank/DDBJ databases">
        <authorList>
            <person name="Kallberg Y."/>
            <person name="Tangrot J."/>
            <person name="Rosling A."/>
        </authorList>
    </citation>
    <scope>NUCLEOTIDE SEQUENCE</scope>
    <source>
        <strain evidence="1">MA461A</strain>
    </source>
</reference>
<keyword evidence="2" id="KW-1185">Reference proteome</keyword>
<protein>
    <submittedName>
        <fullName evidence="1">11722_t:CDS:1</fullName>
    </submittedName>
</protein>
<feature type="non-terminal residue" evidence="1">
    <location>
        <position position="361"/>
    </location>
</feature>
<dbReference type="Proteomes" id="UP000789920">
    <property type="component" value="Unassembled WGS sequence"/>
</dbReference>
<organism evidence="1 2">
    <name type="scientific">Racocetra persica</name>
    <dbReference type="NCBI Taxonomy" id="160502"/>
    <lineage>
        <taxon>Eukaryota</taxon>
        <taxon>Fungi</taxon>
        <taxon>Fungi incertae sedis</taxon>
        <taxon>Mucoromycota</taxon>
        <taxon>Glomeromycotina</taxon>
        <taxon>Glomeromycetes</taxon>
        <taxon>Diversisporales</taxon>
        <taxon>Gigasporaceae</taxon>
        <taxon>Racocetra</taxon>
    </lineage>
</organism>
<feature type="non-terminal residue" evidence="1">
    <location>
        <position position="1"/>
    </location>
</feature>
<proteinExistence type="predicted"/>
<gene>
    <name evidence="1" type="ORF">RPERSI_LOCUS6761</name>
</gene>